<dbReference type="InterPro" id="IPR011701">
    <property type="entry name" value="MFS"/>
</dbReference>
<dbReference type="PANTHER" id="PTHR23531">
    <property type="entry name" value="QUINOLENE RESISTANCE PROTEIN NORA"/>
    <property type="match status" value="1"/>
</dbReference>
<reference evidence="6 7" key="1">
    <citation type="submission" date="2018-10" db="EMBL/GenBank/DDBJ databases">
        <title>Rhizobium etli, R. leguminosarum and a new Rhizobium genospecies from Phaseolus dumosus.</title>
        <authorList>
            <person name="Ramirez-Puebla S.T."/>
            <person name="Rogel-Hernandez M.A."/>
            <person name="Guerrero G."/>
            <person name="Ormeno-Orrillo E."/>
            <person name="Martinez-Romero J.C."/>
            <person name="Negrete-Yankelevich S."/>
            <person name="Martinez-Romero E."/>
        </authorList>
    </citation>
    <scope>NUCLEOTIDE SEQUENCE [LARGE SCALE GENOMIC DNA]</scope>
    <source>
        <strain evidence="6 7">CCGE525</strain>
    </source>
</reference>
<feature type="transmembrane region" description="Helical" evidence="4">
    <location>
        <begin position="49"/>
        <end position="74"/>
    </location>
</feature>
<dbReference type="GO" id="GO:0022857">
    <property type="term" value="F:transmembrane transporter activity"/>
    <property type="evidence" value="ECO:0007669"/>
    <property type="project" value="InterPro"/>
</dbReference>
<feature type="transmembrane region" description="Helical" evidence="4">
    <location>
        <begin position="339"/>
        <end position="361"/>
    </location>
</feature>
<feature type="transmembrane region" description="Helical" evidence="4">
    <location>
        <begin position="224"/>
        <end position="243"/>
    </location>
</feature>
<dbReference type="EMBL" id="CP032694">
    <property type="protein sequence ID" value="AYG57746.1"/>
    <property type="molecule type" value="Genomic_DNA"/>
</dbReference>
<keyword evidence="7" id="KW-1185">Reference proteome</keyword>
<accession>A0A387FSG6</accession>
<dbReference type="Proteomes" id="UP000282195">
    <property type="component" value="Chromosome"/>
</dbReference>
<dbReference type="Gene3D" id="1.20.1250.20">
    <property type="entry name" value="MFS general substrate transporter like domains"/>
    <property type="match status" value="1"/>
</dbReference>
<dbReference type="Pfam" id="PF07690">
    <property type="entry name" value="MFS_1"/>
    <property type="match status" value="2"/>
</dbReference>
<dbReference type="InterPro" id="IPR036259">
    <property type="entry name" value="MFS_trans_sf"/>
</dbReference>
<dbReference type="KEGG" id="rjg:CCGE525_02145"/>
<proteinExistence type="predicted"/>
<evidence type="ECO:0000256" key="4">
    <source>
        <dbReference type="SAM" id="Phobius"/>
    </source>
</evidence>
<dbReference type="AlphaFoldDB" id="A0A387FSG6"/>
<evidence type="ECO:0000256" key="2">
    <source>
        <dbReference type="ARBA" id="ARBA00022989"/>
    </source>
</evidence>
<dbReference type="OrthoDB" id="322544at2"/>
<protein>
    <submittedName>
        <fullName evidence="6">MFS transporter</fullName>
    </submittedName>
</protein>
<dbReference type="RefSeq" id="WP_120702841.1">
    <property type="nucleotide sequence ID" value="NZ_CP032694.1"/>
</dbReference>
<sequence length="395" mass="39484">MSSTEAITADSPPSRAPLHLSPFVLIIFLGYGAIGLPLAALPIHVHEHLGYGTVMVGLVVALQSLATLLTRAFAGHLCDSHGGRTSVLLGAFFCAASGLFYLAGLWIGWAAGSLTLILIGRLVAGLGESLVITGILAWSIARVGASNTGKAMVWTGIGMYGAIAAGGATGLALYNAGGLAAVSLAVIAAPLVAILVAAALPAARGVGGARLPYYRVVGLIWRQGAGLALASIGFGAISAFIALDFQAQGWSGTGLGLAAFGIGYIVTRLFCGHFPDKFGSANVVVWSLLVELLGLGALWLAPGPAVAQAGALLTGAGYSLVFPSFGIEAVKRVPAANRGAALGAYVMFFDIGLAAAGPVTGTIAGHFGYPAAFGAGAIAVALALATRLAGPGRKV</sequence>
<dbReference type="InterPro" id="IPR020846">
    <property type="entry name" value="MFS_dom"/>
</dbReference>
<dbReference type="SUPFAM" id="SSF103473">
    <property type="entry name" value="MFS general substrate transporter"/>
    <property type="match status" value="1"/>
</dbReference>
<evidence type="ECO:0000259" key="5">
    <source>
        <dbReference type="PROSITE" id="PS50850"/>
    </source>
</evidence>
<dbReference type="InterPro" id="IPR052714">
    <property type="entry name" value="MFS_Exporter"/>
</dbReference>
<feature type="transmembrane region" description="Helical" evidence="4">
    <location>
        <begin position="367"/>
        <end position="389"/>
    </location>
</feature>
<evidence type="ECO:0000313" key="7">
    <source>
        <dbReference type="Proteomes" id="UP000282195"/>
    </source>
</evidence>
<dbReference type="PROSITE" id="PS50850">
    <property type="entry name" value="MFS"/>
    <property type="match status" value="1"/>
</dbReference>
<feature type="transmembrane region" description="Helical" evidence="4">
    <location>
        <begin position="115"/>
        <end position="141"/>
    </location>
</feature>
<gene>
    <name evidence="6" type="ORF">CCGE525_02145</name>
</gene>
<feature type="domain" description="Major facilitator superfamily (MFS) profile" evidence="5">
    <location>
        <begin position="185"/>
        <end position="395"/>
    </location>
</feature>
<dbReference type="NCBIfam" id="NF003477">
    <property type="entry name" value="PRK05122.1"/>
    <property type="match status" value="1"/>
</dbReference>
<keyword evidence="3 4" id="KW-0472">Membrane</keyword>
<evidence type="ECO:0000313" key="6">
    <source>
        <dbReference type="EMBL" id="AYG57746.1"/>
    </source>
</evidence>
<feature type="transmembrane region" description="Helical" evidence="4">
    <location>
        <begin position="153"/>
        <end position="174"/>
    </location>
</feature>
<evidence type="ECO:0000256" key="1">
    <source>
        <dbReference type="ARBA" id="ARBA00022692"/>
    </source>
</evidence>
<dbReference type="NCBIfam" id="NF009048">
    <property type="entry name" value="PRK12382.1"/>
    <property type="match status" value="1"/>
</dbReference>
<dbReference type="PANTHER" id="PTHR23531:SF1">
    <property type="entry name" value="QUINOLENE RESISTANCE PROTEIN NORA"/>
    <property type="match status" value="1"/>
</dbReference>
<feature type="transmembrane region" description="Helical" evidence="4">
    <location>
        <begin position="283"/>
        <end position="301"/>
    </location>
</feature>
<feature type="transmembrane region" description="Helical" evidence="4">
    <location>
        <begin position="20"/>
        <end position="43"/>
    </location>
</feature>
<keyword evidence="1 4" id="KW-0812">Transmembrane</keyword>
<organism evidence="6 7">
    <name type="scientific">Rhizobium jaguaris</name>
    <dbReference type="NCBI Taxonomy" id="1312183"/>
    <lineage>
        <taxon>Bacteria</taxon>
        <taxon>Pseudomonadati</taxon>
        <taxon>Pseudomonadota</taxon>
        <taxon>Alphaproteobacteria</taxon>
        <taxon>Hyphomicrobiales</taxon>
        <taxon>Rhizobiaceae</taxon>
        <taxon>Rhizobium/Agrobacterium group</taxon>
        <taxon>Rhizobium</taxon>
    </lineage>
</organism>
<name>A0A387FSG6_9HYPH</name>
<feature type="transmembrane region" description="Helical" evidence="4">
    <location>
        <begin position="307"/>
        <end position="327"/>
    </location>
</feature>
<keyword evidence="2 4" id="KW-1133">Transmembrane helix</keyword>
<feature type="transmembrane region" description="Helical" evidence="4">
    <location>
        <begin position="180"/>
        <end position="203"/>
    </location>
</feature>
<evidence type="ECO:0000256" key="3">
    <source>
        <dbReference type="ARBA" id="ARBA00023136"/>
    </source>
</evidence>
<feature type="transmembrane region" description="Helical" evidence="4">
    <location>
        <begin position="249"/>
        <end position="271"/>
    </location>
</feature>
<feature type="transmembrane region" description="Helical" evidence="4">
    <location>
        <begin position="86"/>
        <end position="109"/>
    </location>
</feature>